<reference evidence="1" key="1">
    <citation type="submission" date="2024-06" db="EMBL/GenBank/DDBJ databases">
        <title>Lacrimispora cavernae sp. nov., a novel anaerobe isolated from bat guano pile inside a cave.</title>
        <authorList>
            <person name="Miller S.L."/>
            <person name="Lu N."/>
            <person name="King J."/>
            <person name="Sankaranarayanan K."/>
            <person name="Lawson P.A."/>
        </authorList>
    </citation>
    <scope>NUCLEOTIDE SEQUENCE</scope>
    <source>
        <strain evidence="1">BS-2</strain>
    </source>
</reference>
<protein>
    <submittedName>
        <fullName evidence="1">Uncharacterized protein</fullName>
    </submittedName>
</protein>
<dbReference type="AlphaFoldDB" id="A0AAU7PJA3"/>
<dbReference type="RefSeq" id="WP_349943818.1">
    <property type="nucleotide sequence ID" value="NZ_CP157940.1"/>
</dbReference>
<accession>A0AAU7PJA3</accession>
<name>A0AAU7PJA3_9FIRM</name>
<sequence length="56" mass="6159">MGQKPNVGTHVVEITLKDQNDFKLATDGATQPNELIYQGAIRSGRNATLNVKENDF</sequence>
<organism evidence="1">
    <name type="scientific">Lacrimispora sp. BS-2</name>
    <dbReference type="NCBI Taxonomy" id="3151850"/>
    <lineage>
        <taxon>Bacteria</taxon>
        <taxon>Bacillati</taxon>
        <taxon>Bacillota</taxon>
        <taxon>Clostridia</taxon>
        <taxon>Lachnospirales</taxon>
        <taxon>Lachnospiraceae</taxon>
        <taxon>Lacrimispora</taxon>
    </lineage>
</organism>
<evidence type="ECO:0000313" key="1">
    <source>
        <dbReference type="EMBL" id="XBS52360.1"/>
    </source>
</evidence>
<proteinExistence type="predicted"/>
<dbReference type="EMBL" id="CP157940">
    <property type="protein sequence ID" value="XBS52360.1"/>
    <property type="molecule type" value="Genomic_DNA"/>
</dbReference>
<gene>
    <name evidence="1" type="ORF">ABFV83_10960</name>
</gene>